<dbReference type="PROSITE" id="PS50234">
    <property type="entry name" value="VWFA"/>
    <property type="match status" value="1"/>
</dbReference>
<name>A0AAE4APZ8_9BACT</name>
<dbReference type="SMART" id="SM00327">
    <property type="entry name" value="VWA"/>
    <property type="match status" value="1"/>
</dbReference>
<keyword evidence="4" id="KW-1185">Reference proteome</keyword>
<dbReference type="CDD" id="cd00198">
    <property type="entry name" value="vWFA"/>
    <property type="match status" value="1"/>
</dbReference>
<keyword evidence="1" id="KW-0732">Signal</keyword>
<dbReference type="EMBL" id="JAUSVL010000001">
    <property type="protein sequence ID" value="MDQ0290548.1"/>
    <property type="molecule type" value="Genomic_DNA"/>
</dbReference>
<comment type="caution">
    <text evidence="3">The sequence shown here is derived from an EMBL/GenBank/DDBJ whole genome shotgun (WGS) entry which is preliminary data.</text>
</comment>
<proteinExistence type="predicted"/>
<protein>
    <submittedName>
        <fullName evidence="3">Uncharacterized protein YegL</fullName>
    </submittedName>
</protein>
<evidence type="ECO:0000256" key="1">
    <source>
        <dbReference type="SAM" id="SignalP"/>
    </source>
</evidence>
<dbReference type="RefSeq" id="WP_307262134.1">
    <property type="nucleotide sequence ID" value="NZ_JAUSVL010000001.1"/>
</dbReference>
<evidence type="ECO:0000259" key="2">
    <source>
        <dbReference type="PROSITE" id="PS50234"/>
    </source>
</evidence>
<accession>A0AAE4APZ8</accession>
<organism evidence="3 4">
    <name type="scientific">Oligosphaera ethanolica</name>
    <dbReference type="NCBI Taxonomy" id="760260"/>
    <lineage>
        <taxon>Bacteria</taxon>
        <taxon>Pseudomonadati</taxon>
        <taxon>Lentisphaerota</taxon>
        <taxon>Oligosphaeria</taxon>
        <taxon>Oligosphaerales</taxon>
        <taxon>Oligosphaeraceae</taxon>
        <taxon>Oligosphaera</taxon>
    </lineage>
</organism>
<feature type="signal peptide" evidence="1">
    <location>
        <begin position="1"/>
        <end position="25"/>
    </location>
</feature>
<reference evidence="3" key="1">
    <citation type="submission" date="2023-07" db="EMBL/GenBank/DDBJ databases">
        <title>Genomic Encyclopedia of Type Strains, Phase IV (KMG-IV): sequencing the most valuable type-strain genomes for metagenomic binning, comparative biology and taxonomic classification.</title>
        <authorList>
            <person name="Goeker M."/>
        </authorList>
    </citation>
    <scope>NUCLEOTIDE SEQUENCE</scope>
    <source>
        <strain evidence="3">DSM 24202</strain>
    </source>
</reference>
<feature type="chain" id="PRO_5042157054" evidence="1">
    <location>
        <begin position="26"/>
        <end position="220"/>
    </location>
</feature>
<gene>
    <name evidence="3" type="ORF">J3R75_002655</name>
</gene>
<dbReference type="InterPro" id="IPR036465">
    <property type="entry name" value="vWFA_dom_sf"/>
</dbReference>
<dbReference type="Pfam" id="PF00092">
    <property type="entry name" value="VWA"/>
    <property type="match status" value="1"/>
</dbReference>
<dbReference type="Proteomes" id="UP001238163">
    <property type="component" value="Unassembled WGS sequence"/>
</dbReference>
<dbReference type="SUPFAM" id="SSF53300">
    <property type="entry name" value="vWA-like"/>
    <property type="match status" value="1"/>
</dbReference>
<evidence type="ECO:0000313" key="4">
    <source>
        <dbReference type="Proteomes" id="UP001238163"/>
    </source>
</evidence>
<evidence type="ECO:0000313" key="3">
    <source>
        <dbReference type="EMBL" id="MDQ0290548.1"/>
    </source>
</evidence>
<dbReference type="AlphaFoldDB" id="A0AAE4APZ8"/>
<feature type="domain" description="VWFA" evidence="2">
    <location>
        <begin position="32"/>
        <end position="195"/>
    </location>
</feature>
<sequence length="220" mass="23968">MKHLSRICLFVLISFAGVFATTALAQNHVPMITALVLDASGSISDSDFNVQKAAAIKFMLASHELSKVYGGERSDWVAVSFFGTDDLYAGIPFVNVNRQNDLAEGIRAVAGYPHPKSGTAIYTAILKATVEVEQQYGSLPGFYMRNIILVTDGQDNSSRRDAKQLVEQAFPNSEFNLIVVGVGKDAKIDQFKNIADMTMMIDDYDELVAALLAARHALSN</sequence>
<dbReference type="Gene3D" id="3.40.50.410">
    <property type="entry name" value="von Willebrand factor, type A domain"/>
    <property type="match status" value="1"/>
</dbReference>
<dbReference type="InterPro" id="IPR002035">
    <property type="entry name" value="VWF_A"/>
</dbReference>